<evidence type="ECO:0000256" key="1">
    <source>
        <dbReference type="ARBA" id="ARBA00004141"/>
    </source>
</evidence>
<dbReference type="GO" id="GO:0005886">
    <property type="term" value="C:plasma membrane"/>
    <property type="evidence" value="ECO:0007669"/>
    <property type="project" value="TreeGrafter"/>
</dbReference>
<feature type="domain" description="GtrA/DPMS transmembrane" evidence="7">
    <location>
        <begin position="20"/>
        <end position="136"/>
    </location>
</feature>
<feature type="transmembrane region" description="Helical" evidence="6">
    <location>
        <begin position="111"/>
        <end position="129"/>
    </location>
</feature>
<dbReference type="AlphaFoldDB" id="A0A1E2UNK6"/>
<dbReference type="Pfam" id="PF04138">
    <property type="entry name" value="GtrA_DPMS_TM"/>
    <property type="match status" value="1"/>
</dbReference>
<protein>
    <recommendedName>
        <fullName evidence="7">GtrA/DPMS transmembrane domain-containing protein</fullName>
    </recommendedName>
</protein>
<comment type="subcellular location">
    <subcellularLocation>
        <location evidence="1">Membrane</location>
        <topology evidence="1">Multi-pass membrane protein</topology>
    </subcellularLocation>
</comment>
<dbReference type="EMBL" id="LVJZ01000003">
    <property type="protein sequence ID" value="ODB96135.1"/>
    <property type="molecule type" value="Genomic_DNA"/>
</dbReference>
<proteinExistence type="inferred from homology"/>
<comment type="caution">
    <text evidence="8">The sequence shown here is derived from an EMBL/GenBank/DDBJ whole genome shotgun (WGS) entry which is preliminary data.</text>
</comment>
<dbReference type="InterPro" id="IPR051401">
    <property type="entry name" value="GtrA_CellWall_Glycosyl"/>
</dbReference>
<dbReference type="GO" id="GO:0000271">
    <property type="term" value="P:polysaccharide biosynthetic process"/>
    <property type="evidence" value="ECO:0007669"/>
    <property type="project" value="InterPro"/>
</dbReference>
<feature type="transmembrane region" description="Helical" evidence="6">
    <location>
        <begin position="83"/>
        <end position="105"/>
    </location>
</feature>
<keyword evidence="9" id="KW-1185">Reference proteome</keyword>
<comment type="similarity">
    <text evidence="2">Belongs to the GtrA family.</text>
</comment>
<organism evidence="8 9">
    <name type="scientific">Candidatus Thiodiazotropha endoloripes</name>
    <dbReference type="NCBI Taxonomy" id="1818881"/>
    <lineage>
        <taxon>Bacteria</taxon>
        <taxon>Pseudomonadati</taxon>
        <taxon>Pseudomonadota</taxon>
        <taxon>Gammaproteobacteria</taxon>
        <taxon>Chromatiales</taxon>
        <taxon>Sedimenticolaceae</taxon>
        <taxon>Candidatus Thiodiazotropha</taxon>
    </lineage>
</organism>
<sequence length="142" mass="15961">MTTSLIKTLLNKVLSQQFLRYLLVGGASWLVDFLVFFLTYAHIGIVPAQTVARIVGALVAFAGHKLIVFEDRQFTPQAIRQQLIQYLILWLVSYTLSIILLLGFIDLLQLHPVAAKLITEAIIIVINFVTMRRYIFASKAGA</sequence>
<dbReference type="RefSeq" id="WP_069003103.1">
    <property type="nucleotide sequence ID" value="NZ_LVJW01000006.1"/>
</dbReference>
<evidence type="ECO:0000313" key="8">
    <source>
        <dbReference type="EMBL" id="ODB96135.1"/>
    </source>
</evidence>
<keyword evidence="3 6" id="KW-0812">Transmembrane</keyword>
<dbReference type="OrthoDB" id="8454931at2"/>
<accession>A0A1E2UNK6</accession>
<name>A0A1E2UNK6_9GAMM</name>
<evidence type="ECO:0000259" key="7">
    <source>
        <dbReference type="Pfam" id="PF04138"/>
    </source>
</evidence>
<dbReference type="PANTHER" id="PTHR38459:SF5">
    <property type="entry name" value="CELL WALL TEICHOIC ACID GLYCOSYLATION PROTEIN GTCA"/>
    <property type="match status" value="1"/>
</dbReference>
<reference evidence="8 9" key="1">
    <citation type="submission" date="2016-03" db="EMBL/GenBank/DDBJ databases">
        <title>Chemosynthetic sulphur-oxidizing symbionts of marine invertebrate animals are capable of nitrogen fixation.</title>
        <authorList>
            <person name="Petersen J.M."/>
            <person name="Kemper A."/>
            <person name="Gruber-Vodicka H."/>
            <person name="Cardini U."/>
            <person name="Geest Mvander."/>
            <person name="Kleiner M."/>
            <person name="Bulgheresi S."/>
            <person name="Fussmann M."/>
            <person name="Herbold C."/>
            <person name="Seah B.K.B."/>
            <person name="Antony C.Paul."/>
            <person name="Liu D."/>
            <person name="Belitz A."/>
            <person name="Weber M."/>
        </authorList>
    </citation>
    <scope>NUCLEOTIDE SEQUENCE [LARGE SCALE GENOMIC DNA]</scope>
    <source>
        <strain evidence="8">G_D</strain>
    </source>
</reference>
<evidence type="ECO:0000256" key="2">
    <source>
        <dbReference type="ARBA" id="ARBA00009399"/>
    </source>
</evidence>
<dbReference type="InterPro" id="IPR007267">
    <property type="entry name" value="GtrA_DPMS_TM"/>
</dbReference>
<feature type="transmembrane region" description="Helical" evidence="6">
    <location>
        <begin position="51"/>
        <end position="71"/>
    </location>
</feature>
<keyword evidence="4 6" id="KW-1133">Transmembrane helix</keyword>
<keyword evidence="5 6" id="KW-0472">Membrane</keyword>
<evidence type="ECO:0000256" key="5">
    <source>
        <dbReference type="ARBA" id="ARBA00023136"/>
    </source>
</evidence>
<dbReference type="STRING" id="1818881.A3196_04780"/>
<gene>
    <name evidence="8" type="ORF">A3196_04780</name>
</gene>
<dbReference type="Proteomes" id="UP000094849">
    <property type="component" value="Unassembled WGS sequence"/>
</dbReference>
<feature type="transmembrane region" description="Helical" evidence="6">
    <location>
        <begin position="21"/>
        <end position="45"/>
    </location>
</feature>
<dbReference type="PANTHER" id="PTHR38459">
    <property type="entry name" value="PROPHAGE BACTOPRENOL-LINKED GLUCOSE TRANSLOCASE HOMOLOG"/>
    <property type="match status" value="1"/>
</dbReference>
<evidence type="ECO:0000313" key="9">
    <source>
        <dbReference type="Proteomes" id="UP000094849"/>
    </source>
</evidence>
<evidence type="ECO:0000256" key="3">
    <source>
        <dbReference type="ARBA" id="ARBA00022692"/>
    </source>
</evidence>
<evidence type="ECO:0000256" key="6">
    <source>
        <dbReference type="SAM" id="Phobius"/>
    </source>
</evidence>
<evidence type="ECO:0000256" key="4">
    <source>
        <dbReference type="ARBA" id="ARBA00022989"/>
    </source>
</evidence>